<keyword evidence="5" id="KW-1185">Reference proteome</keyword>
<evidence type="ECO:0000256" key="1">
    <source>
        <dbReference type="PROSITE-ProRule" id="PRU00047"/>
    </source>
</evidence>
<dbReference type="Proteomes" id="UP000595140">
    <property type="component" value="Unassembled WGS sequence"/>
</dbReference>
<evidence type="ECO:0000259" key="3">
    <source>
        <dbReference type="PROSITE" id="PS50158"/>
    </source>
</evidence>
<dbReference type="SUPFAM" id="SSF57756">
    <property type="entry name" value="Retrovirus zinc finger-like domains"/>
    <property type="match status" value="1"/>
</dbReference>
<evidence type="ECO:0000313" key="5">
    <source>
        <dbReference type="Proteomes" id="UP000595140"/>
    </source>
</evidence>
<dbReference type="PROSITE" id="PS50158">
    <property type="entry name" value="ZF_CCHC"/>
    <property type="match status" value="1"/>
</dbReference>
<evidence type="ECO:0000256" key="2">
    <source>
        <dbReference type="SAM" id="MobiDB-lite"/>
    </source>
</evidence>
<accession>A0A484M2I2</accession>
<keyword evidence="1" id="KW-0862">Zinc</keyword>
<feature type="compositionally biased region" description="Acidic residues" evidence="2">
    <location>
        <begin position="128"/>
        <end position="148"/>
    </location>
</feature>
<dbReference type="PANTHER" id="PTHR33240">
    <property type="entry name" value="OS08G0508500 PROTEIN"/>
    <property type="match status" value="1"/>
</dbReference>
<keyword evidence="1" id="KW-0863">Zinc-finger</keyword>
<protein>
    <recommendedName>
        <fullName evidence="3">CCHC-type domain-containing protein</fullName>
    </recommendedName>
</protein>
<dbReference type="EMBL" id="OOIL02002436">
    <property type="protein sequence ID" value="VFQ82809.1"/>
    <property type="molecule type" value="Genomic_DNA"/>
</dbReference>
<sequence>MKKEFEWKGRKHDGPPKCYGCGEIGHIKPRCPKVKHGKDKPGFKKKRAYISWGGDSGDESTNQEEGEAANLCLMAHGDQSNDVQEQGKDYRHWFDSLERIHVEDDEEDTPLYINPQPQPAETPQVMVENEDQADEEEHEEAQEQEETELPVAWRTNKNHPLDQVIGSINRGNSSSWAKTRAGLLHPGNPRQNLRLQRQLPKNASTTVTGRISGSILRRSAPAFSLSSPSRLWLPERFPELQGYDFLDGQLHQTGLCPFVSRTQKEINPALIRVFYSNLRRDDNAIDGFTGDIVEVEGSIVPLVELGTGEKSVRKKMQFIAVDIKCVHNAILRRPGINQVQVVISMLHLCMKFYTPSGVDEVRGDQRNARECYAWAVKKMMKGVNIISQEITKEETQERIEPKANSVEIELHPGDNGKVVRIDANMPKDL</sequence>
<dbReference type="OrthoDB" id="1637540at2759"/>
<dbReference type="GO" id="GO:0003676">
    <property type="term" value="F:nucleic acid binding"/>
    <property type="evidence" value="ECO:0007669"/>
    <property type="project" value="InterPro"/>
</dbReference>
<dbReference type="InterPro" id="IPR036875">
    <property type="entry name" value="Znf_CCHC_sf"/>
</dbReference>
<dbReference type="AlphaFoldDB" id="A0A484M2I2"/>
<evidence type="ECO:0000313" key="4">
    <source>
        <dbReference type="EMBL" id="VFQ82809.1"/>
    </source>
</evidence>
<keyword evidence="1" id="KW-0479">Metal-binding</keyword>
<feature type="domain" description="CCHC-type" evidence="3">
    <location>
        <begin position="17"/>
        <end position="33"/>
    </location>
</feature>
<dbReference type="SMART" id="SM00343">
    <property type="entry name" value="ZnF_C2HC"/>
    <property type="match status" value="1"/>
</dbReference>
<feature type="region of interest" description="Disordered" evidence="2">
    <location>
        <begin position="113"/>
        <end position="148"/>
    </location>
</feature>
<dbReference type="PANTHER" id="PTHR33240:SF15">
    <property type="entry name" value="GAG-PRO-LIKE PROTEIN"/>
    <property type="match status" value="1"/>
</dbReference>
<reference evidence="4 5" key="1">
    <citation type="submission" date="2018-04" db="EMBL/GenBank/DDBJ databases">
        <authorList>
            <person name="Vogel A."/>
        </authorList>
    </citation>
    <scope>NUCLEOTIDE SEQUENCE [LARGE SCALE GENOMIC DNA]</scope>
</reference>
<proteinExistence type="predicted"/>
<name>A0A484M2I2_9ASTE</name>
<gene>
    <name evidence="4" type="ORF">CCAM_LOCUS24585</name>
</gene>
<dbReference type="InterPro" id="IPR001878">
    <property type="entry name" value="Znf_CCHC"/>
</dbReference>
<organism evidence="4 5">
    <name type="scientific">Cuscuta campestris</name>
    <dbReference type="NCBI Taxonomy" id="132261"/>
    <lineage>
        <taxon>Eukaryota</taxon>
        <taxon>Viridiplantae</taxon>
        <taxon>Streptophyta</taxon>
        <taxon>Embryophyta</taxon>
        <taxon>Tracheophyta</taxon>
        <taxon>Spermatophyta</taxon>
        <taxon>Magnoliopsida</taxon>
        <taxon>eudicotyledons</taxon>
        <taxon>Gunneridae</taxon>
        <taxon>Pentapetalae</taxon>
        <taxon>asterids</taxon>
        <taxon>lamiids</taxon>
        <taxon>Solanales</taxon>
        <taxon>Convolvulaceae</taxon>
        <taxon>Cuscuteae</taxon>
        <taxon>Cuscuta</taxon>
        <taxon>Cuscuta subgen. Grammica</taxon>
        <taxon>Cuscuta sect. Cleistogrammica</taxon>
    </lineage>
</organism>
<dbReference type="GO" id="GO:0008270">
    <property type="term" value="F:zinc ion binding"/>
    <property type="evidence" value="ECO:0007669"/>
    <property type="project" value="UniProtKB-KW"/>
</dbReference>